<protein>
    <submittedName>
        <fullName evidence="4">Lecithin:cholesterol acyltransferase</fullName>
    </submittedName>
</protein>
<feature type="domain" description="CHAT" evidence="2">
    <location>
        <begin position="1178"/>
        <end position="1447"/>
    </location>
</feature>
<dbReference type="InterPro" id="IPR019734">
    <property type="entry name" value="TPR_rpt"/>
</dbReference>
<evidence type="ECO:0000259" key="2">
    <source>
        <dbReference type="Pfam" id="PF12770"/>
    </source>
</evidence>
<dbReference type="EMBL" id="PTIZ01000013">
    <property type="protein sequence ID" value="PPK73906.1"/>
    <property type="molecule type" value="Genomic_DNA"/>
</dbReference>
<accession>A0A2S6H919</accession>
<dbReference type="GO" id="GO:0008374">
    <property type="term" value="F:O-acyltransferase activity"/>
    <property type="evidence" value="ECO:0007669"/>
    <property type="project" value="InterPro"/>
</dbReference>
<evidence type="ECO:0000256" key="1">
    <source>
        <dbReference type="PROSITE-ProRule" id="PRU00339"/>
    </source>
</evidence>
<sequence>MNNDQSQNQITLRVDGTLKKEDTTLVQWPAEVYELDGLSRGDAERIVPNTLKPDAVLELELANGTHILVAAGDAERYLGAAARRGDGKPGGIIEVGQILRLSGPRLPAGASRDGLGAWIIKGLRIYREGPSGVTALIAAGTFQDAQLDGRNGLYHCATDTFGLSKVDVVPASAESTLIFIHGTASSTEGSFKDLWTNDKYREQLVKVYGPRIYAFEHSSLTESPIANALDLVKTLPEGARLHLVSHSRGGMVGELLARANRIDLEPFTDTEIDRFLDHAKRLGRNGFEADHKRLGELNRELRKRAIRVERFVRVACPARGTTLASGKLDRWASVMLNLLGKGFDAAGNVIPGMVPVAKGYGLLKHFLLAVVKERTDACILPGLEAMMPDSPLVGLLNAPGVKIEHPLHVLAGDFQGDGLLPWLGDCLSEVFYGGETDLVVNTPSMSGGAIRVQGIRQKPVSGSQVTHFSYFERDDSALALLAALKGDDSPFELLQGPSRAEISRGGIEPKRKANAPIVFLLPGIMGSHILLDENRIWFEPFSMWSGHMAKLKVDSQGASVDPKARPGGWMDRNYEKLARHLADSHEVRPFAYDWRISISDAAERFGHELDQAMKDAEVRGQPLRIVAHSMGGLVARLALKGRWDKFKANPGSRLLQLGTPNQGSHSIAAVLMARDDFVQTIERWFDWKHDMLEFLEIVRDFPGVLELLPWPGNNGKAIDGVDYFDANVWQTWYGQDQDSKKGKSWLPPQQGALDNARAAIAAQRDAELDPECTLYVAGRAPTPIAVRVVEGRVEIGWVDEGDGRVSWKTGIPPGVPVWYTDAVHGDLANHERAFEAYRELIETGDTRQPALSRIPPGARGESAPVFRPRGLEGNALYPSVDEVLAAATGGARPSLRATAKKEAPAIIEVIHGSLASAESPVLIGAYANDSLRGSAKFLDSHLGGQLTRTFKLGRYPGQPHDAMVFLNPAPGGKFGGAIVVGLGSVGDLLPGNLTQTLKNGLLEYVRSHEQCHRADTTESERLAVSALLVGTGFTGLTIEVGARCLLDALRCANDALSRTVTKTRIGRLTLYEEAEDRAIAVVQALRDLASETQFADAVRFDGRLRPGAGGYRGRSIASGGQPGAYRVHIVVGDNGGLRFTVISDRARNEIAAEADQRQAVDGLIASITHVTQDQPGLSRAMFELLVPNGMKEAVADVRTLMMSVDNEAAVYPWEMMRDSDQPDEKPLATRVELVRQLASSHGRGRVPTVTDNRVFVVGDTQSGMIELHGAQDEAKIVARAFLGHGIVPTDLYRANAQQVFEALFYGRYRFMHLAGHGVVKDKDTGLTGMVLGPKTYLTPAQVNKLRHVPEFVFINCCHLGAMKKDAQPRWGELAANLATQFIEMGCKALIAAGWAVNDSAANTFAQVFYTAMFTGKRFGQALLEARAATYEQHPLTNTWGAFQAYGDELYRFPQTEDENTSAREYVHASHLIADLDMHCARLQGASDAEKKNFYLKQIQDIEQAARGPGFQSTSVREKLATAWAELGDMERAIAHYRAALKMEDAGFSLKALEQLANLEIRHGAKLLSAKEVNKHKAGDEYMKKGLERLKLLIKIGPTAERLSLVASHWKRRAQANFARGNPNVIKSCLVDMQAAYWQAAEHTYQLSGEWDYYPLLNALDGAFLSAARDERSEFDARAGQLSSLLQAGTENARRRFAETRDFFHALAEVEADRIDVLWACYDGRDELSITNPDVQNRLIARYCDVLNRMGSVREQDSATNQLKFLIDMLPSDNTPNNIKGALRKLIEGIEKCVTE</sequence>
<proteinExistence type="predicted"/>
<dbReference type="InterPro" id="IPR003386">
    <property type="entry name" value="LACT/PDAT_acylTrfase"/>
</dbReference>
<keyword evidence="4" id="KW-0808">Transferase</keyword>
<dbReference type="GO" id="GO:0006629">
    <property type="term" value="P:lipid metabolic process"/>
    <property type="evidence" value="ECO:0007669"/>
    <property type="project" value="InterPro"/>
</dbReference>
<organism evidence="4 5">
    <name type="scientific">Methylobacter tundripaludum</name>
    <dbReference type="NCBI Taxonomy" id="173365"/>
    <lineage>
        <taxon>Bacteria</taxon>
        <taxon>Pseudomonadati</taxon>
        <taxon>Pseudomonadota</taxon>
        <taxon>Gammaproteobacteria</taxon>
        <taxon>Methylococcales</taxon>
        <taxon>Methylococcaceae</taxon>
        <taxon>Methylobacter</taxon>
    </lineage>
</organism>
<feature type="domain" description="DUF7379" evidence="3">
    <location>
        <begin position="296"/>
        <end position="397"/>
    </location>
</feature>
<dbReference type="InterPro" id="IPR029058">
    <property type="entry name" value="AB_hydrolase_fold"/>
</dbReference>
<dbReference type="InterPro" id="IPR055803">
    <property type="entry name" value="DUF7379"/>
</dbReference>
<keyword evidence="1" id="KW-0802">TPR repeat</keyword>
<dbReference type="Gene3D" id="3.40.220.10">
    <property type="entry name" value="Leucine Aminopeptidase, subunit E, domain 1"/>
    <property type="match status" value="1"/>
</dbReference>
<dbReference type="Pfam" id="PF12770">
    <property type="entry name" value="CHAT"/>
    <property type="match status" value="1"/>
</dbReference>
<gene>
    <name evidence="4" type="ORF">B0F87_11317</name>
</gene>
<dbReference type="RefSeq" id="WP_104430182.1">
    <property type="nucleotide sequence ID" value="NZ_PTIZ01000013.1"/>
</dbReference>
<dbReference type="Pfam" id="PF02450">
    <property type="entry name" value="LCAT"/>
    <property type="match status" value="1"/>
</dbReference>
<feature type="domain" description="DUF7379" evidence="3">
    <location>
        <begin position="177"/>
        <end position="259"/>
    </location>
</feature>
<dbReference type="Proteomes" id="UP000240010">
    <property type="component" value="Unassembled WGS sequence"/>
</dbReference>
<feature type="repeat" description="TPR" evidence="1">
    <location>
        <begin position="1513"/>
        <end position="1546"/>
    </location>
</feature>
<reference evidence="4 5" key="1">
    <citation type="submission" date="2018-02" db="EMBL/GenBank/DDBJ databases">
        <title>Subsurface microbial communities from deep shales in Ohio and West Virginia, USA.</title>
        <authorList>
            <person name="Wrighton K."/>
        </authorList>
    </citation>
    <scope>NUCLEOTIDE SEQUENCE [LARGE SCALE GENOMIC DNA]</scope>
    <source>
        <strain evidence="4 5">OWC-DMM</strain>
    </source>
</reference>
<evidence type="ECO:0000259" key="3">
    <source>
        <dbReference type="Pfam" id="PF24096"/>
    </source>
</evidence>
<evidence type="ECO:0000313" key="5">
    <source>
        <dbReference type="Proteomes" id="UP000240010"/>
    </source>
</evidence>
<dbReference type="PROSITE" id="PS50005">
    <property type="entry name" value="TPR"/>
    <property type="match status" value="1"/>
</dbReference>
<dbReference type="Pfam" id="PF24096">
    <property type="entry name" value="DUF7379"/>
    <property type="match status" value="2"/>
</dbReference>
<keyword evidence="4" id="KW-0012">Acyltransferase</keyword>
<dbReference type="Gene3D" id="3.40.50.1820">
    <property type="entry name" value="alpha/beta hydrolase"/>
    <property type="match status" value="2"/>
</dbReference>
<dbReference type="InterPro" id="IPR024983">
    <property type="entry name" value="CHAT_dom"/>
</dbReference>
<dbReference type="InterPro" id="IPR043472">
    <property type="entry name" value="Macro_dom-like"/>
</dbReference>
<evidence type="ECO:0000313" key="4">
    <source>
        <dbReference type="EMBL" id="PPK73906.1"/>
    </source>
</evidence>
<dbReference type="Pfam" id="PF20308">
    <property type="entry name" value="TPR-S"/>
    <property type="match status" value="1"/>
</dbReference>
<comment type="caution">
    <text evidence="4">The sequence shown here is derived from an EMBL/GenBank/DDBJ whole genome shotgun (WGS) entry which is preliminary data.</text>
</comment>
<dbReference type="InterPro" id="IPR046880">
    <property type="entry name" value="TPR-S"/>
</dbReference>
<name>A0A2S6H919_9GAMM</name>
<dbReference type="SUPFAM" id="SSF53474">
    <property type="entry name" value="alpha/beta-Hydrolases"/>
    <property type="match status" value="2"/>
</dbReference>